<dbReference type="STRING" id="927083.DB32_002210"/>
<dbReference type="GO" id="GO:0016787">
    <property type="term" value="F:hydrolase activity"/>
    <property type="evidence" value="ECO:0007669"/>
    <property type="project" value="UniProtKB-ARBA"/>
</dbReference>
<dbReference type="PANTHER" id="PTHR10151">
    <property type="entry name" value="ECTONUCLEOTIDE PYROPHOSPHATASE/PHOSPHODIESTERASE"/>
    <property type="match status" value="1"/>
</dbReference>
<proteinExistence type="predicted"/>
<organism evidence="1 2">
    <name type="scientific">Sandaracinus amylolyticus</name>
    <dbReference type="NCBI Taxonomy" id="927083"/>
    <lineage>
        <taxon>Bacteria</taxon>
        <taxon>Pseudomonadati</taxon>
        <taxon>Myxococcota</taxon>
        <taxon>Polyangia</taxon>
        <taxon>Polyangiales</taxon>
        <taxon>Sandaracinaceae</taxon>
        <taxon>Sandaracinus</taxon>
    </lineage>
</organism>
<dbReference type="InterPro" id="IPR002591">
    <property type="entry name" value="Phosphodiest/P_Trfase"/>
</dbReference>
<evidence type="ECO:0000313" key="1">
    <source>
        <dbReference type="EMBL" id="AKF05061.1"/>
    </source>
</evidence>
<evidence type="ECO:0008006" key="3">
    <source>
        <dbReference type="Google" id="ProtNLM"/>
    </source>
</evidence>
<dbReference type="KEGG" id="samy:DB32_002210"/>
<reference evidence="1 2" key="1">
    <citation type="submission" date="2015-03" db="EMBL/GenBank/DDBJ databases">
        <title>Genome assembly of Sandaracinus amylolyticus DSM 53668.</title>
        <authorList>
            <person name="Sharma G."/>
            <person name="Subramanian S."/>
        </authorList>
    </citation>
    <scope>NUCLEOTIDE SEQUENCE [LARGE SCALE GENOMIC DNA]</scope>
    <source>
        <strain evidence="1 2">DSM 53668</strain>
    </source>
</reference>
<dbReference type="Proteomes" id="UP000034883">
    <property type="component" value="Chromosome"/>
</dbReference>
<name>A0A0F6W1I8_9BACT</name>
<dbReference type="SUPFAM" id="SSF53649">
    <property type="entry name" value="Alkaline phosphatase-like"/>
    <property type="match status" value="1"/>
</dbReference>
<dbReference type="EMBL" id="CP011125">
    <property type="protein sequence ID" value="AKF05061.1"/>
    <property type="molecule type" value="Genomic_DNA"/>
</dbReference>
<keyword evidence="2" id="KW-1185">Reference proteome</keyword>
<dbReference type="Pfam" id="PF01663">
    <property type="entry name" value="Phosphodiest"/>
    <property type="match status" value="1"/>
</dbReference>
<dbReference type="InterPro" id="IPR017850">
    <property type="entry name" value="Alkaline_phosphatase_core_sf"/>
</dbReference>
<accession>A0A0F6W1I8</accession>
<sequence>MRGAARLLGEFIGRNGLRPDEDNGKLHALADFRRERPDRRDRQLLLPACPGAEDPIARALDRAPGGVEDVVGRRVLLVLGLDCAPPALVFDRLHAHLPVIGSLRARGTYGALRSTVPPITMPAWACMVSGRDPGELGIYGFRNRVPGSRALRVATADDVRAPRVWDVLGAAGRRSAALYVPPTWPPREIVNGTMVSCLLTPGADEAHTWPTSLGAELAARFGPHTPDVPHGTASHSDQSDDALIDALHDAATQHFDVAEHVLATQRPDLLMMVEMGTDRLHHAMWPALDPSDPRHDPSSPRVRDARDFYAFLDARIGRLMERAGRDVTVMLVSDHGARPLRGGVYLNEWLRREGWLVLRREPDAPCTIEHADVDWPRTRAWAEGGYFARVVLNVAGRFPDGAIDPRDEASSLDALEDALVSMRDEHGRAMRNRVVRPSREYRATNGTPPDLMVFLDDLDRRALGEVGTGRVFAGPDEAGASRGRGADGCNHDWDGMFVLAGPEVPRAGRVEGASIHDVGVSALRLSGVDVPEGWLGGDLRRLR</sequence>
<dbReference type="PANTHER" id="PTHR10151:SF120">
    <property type="entry name" value="BIS(5'-ADENOSYL)-TRIPHOSPHATASE"/>
    <property type="match status" value="1"/>
</dbReference>
<protein>
    <recommendedName>
        <fullName evidence="3">Phosphodiesterase</fullName>
    </recommendedName>
</protein>
<dbReference type="AlphaFoldDB" id="A0A0F6W1I8"/>
<gene>
    <name evidence="1" type="ORF">DB32_002210</name>
</gene>
<evidence type="ECO:0000313" key="2">
    <source>
        <dbReference type="Proteomes" id="UP000034883"/>
    </source>
</evidence>
<dbReference type="Gene3D" id="3.40.720.10">
    <property type="entry name" value="Alkaline Phosphatase, subunit A"/>
    <property type="match status" value="1"/>
</dbReference>